<evidence type="ECO:0000256" key="1">
    <source>
        <dbReference type="SAM" id="MobiDB-lite"/>
    </source>
</evidence>
<keyword evidence="3" id="KW-1185">Reference proteome</keyword>
<sequence>MAAPSPSDGIHFRLDLLLTSNLAARMPPQAAKRQHRPTRNVKARPRPRVLLPNHQLVIQPPPSRDDDFETAASTDSSSNSLSEEIKEMQDHARIAAYDQYRQKSDHESLRHLAAVTRAEHEYAVRLDRLSLAVLEYATAPKPKLNFDDILSDIDDDEHYTPQTMTTSELEAFDALNPTSSHRITSSQAAHSDGATGSYVLVDSQPTLSSDGILGSVPRYAPAAQMSFVMPTLSYGNDGNSSPIASSGHPLARIEEESTGSFSDPSQPPEMSIKFSPTNDENLQQDSLHSRLQNLEDQDSKDAVTQSWLEEQIAEAMGNDILVRDDGSRKTDEAMANEMLLRDSGSRKIEELMDSVGDKWSQFQKELMQIESRVLDLEFINKEDEDLPEENGHENSDEGDDEDYVLVCKEEANEDWFEVATESMVKSMD</sequence>
<dbReference type="Proteomes" id="UP000799537">
    <property type="component" value="Unassembled WGS sequence"/>
</dbReference>
<gene>
    <name evidence="2" type="ORF">M409DRAFT_50531</name>
</gene>
<proteinExistence type="predicted"/>
<dbReference type="EMBL" id="ML993582">
    <property type="protein sequence ID" value="KAF2171919.1"/>
    <property type="molecule type" value="Genomic_DNA"/>
</dbReference>
<feature type="region of interest" description="Disordered" evidence="1">
    <location>
        <begin position="57"/>
        <end position="85"/>
    </location>
</feature>
<evidence type="ECO:0000313" key="3">
    <source>
        <dbReference type="Proteomes" id="UP000799537"/>
    </source>
</evidence>
<accession>A0A6A6D1F7</accession>
<feature type="compositionally biased region" description="Low complexity" evidence="1">
    <location>
        <begin position="73"/>
        <end position="82"/>
    </location>
</feature>
<protein>
    <submittedName>
        <fullName evidence="2">Uncharacterized protein</fullName>
    </submittedName>
</protein>
<feature type="region of interest" description="Disordered" evidence="1">
    <location>
        <begin position="380"/>
        <end position="401"/>
    </location>
</feature>
<dbReference type="RefSeq" id="XP_033672808.1">
    <property type="nucleotide sequence ID" value="XM_033811562.1"/>
</dbReference>
<dbReference type="AlphaFoldDB" id="A0A6A6D1F7"/>
<reference evidence="2" key="1">
    <citation type="journal article" date="2020" name="Stud. Mycol.">
        <title>101 Dothideomycetes genomes: a test case for predicting lifestyles and emergence of pathogens.</title>
        <authorList>
            <person name="Haridas S."/>
            <person name="Albert R."/>
            <person name="Binder M."/>
            <person name="Bloem J."/>
            <person name="Labutti K."/>
            <person name="Salamov A."/>
            <person name="Andreopoulos B."/>
            <person name="Baker S."/>
            <person name="Barry K."/>
            <person name="Bills G."/>
            <person name="Bluhm B."/>
            <person name="Cannon C."/>
            <person name="Castanera R."/>
            <person name="Culley D."/>
            <person name="Daum C."/>
            <person name="Ezra D."/>
            <person name="Gonzalez J."/>
            <person name="Henrissat B."/>
            <person name="Kuo A."/>
            <person name="Liang C."/>
            <person name="Lipzen A."/>
            <person name="Lutzoni F."/>
            <person name="Magnuson J."/>
            <person name="Mondo S."/>
            <person name="Nolan M."/>
            <person name="Ohm R."/>
            <person name="Pangilinan J."/>
            <person name="Park H.-J."/>
            <person name="Ramirez L."/>
            <person name="Alfaro M."/>
            <person name="Sun H."/>
            <person name="Tritt A."/>
            <person name="Yoshinaga Y."/>
            <person name="Zwiers L.-H."/>
            <person name="Turgeon B."/>
            <person name="Goodwin S."/>
            <person name="Spatafora J."/>
            <person name="Crous P."/>
            <person name="Grigoriev I."/>
        </authorList>
    </citation>
    <scope>NUCLEOTIDE SEQUENCE</scope>
    <source>
        <strain evidence="2">ATCC 36951</strain>
    </source>
</reference>
<dbReference type="GeneID" id="54564834"/>
<organism evidence="2 3">
    <name type="scientific">Zasmidium cellare ATCC 36951</name>
    <dbReference type="NCBI Taxonomy" id="1080233"/>
    <lineage>
        <taxon>Eukaryota</taxon>
        <taxon>Fungi</taxon>
        <taxon>Dikarya</taxon>
        <taxon>Ascomycota</taxon>
        <taxon>Pezizomycotina</taxon>
        <taxon>Dothideomycetes</taxon>
        <taxon>Dothideomycetidae</taxon>
        <taxon>Mycosphaerellales</taxon>
        <taxon>Mycosphaerellaceae</taxon>
        <taxon>Zasmidium</taxon>
    </lineage>
</organism>
<evidence type="ECO:0000313" key="2">
    <source>
        <dbReference type="EMBL" id="KAF2171919.1"/>
    </source>
</evidence>
<feature type="region of interest" description="Disordered" evidence="1">
    <location>
        <begin position="239"/>
        <end position="281"/>
    </location>
</feature>
<feature type="compositionally biased region" description="Basic residues" evidence="1">
    <location>
        <begin position="32"/>
        <end position="44"/>
    </location>
</feature>
<feature type="region of interest" description="Disordered" evidence="1">
    <location>
        <begin position="25"/>
        <end position="44"/>
    </location>
</feature>
<name>A0A6A6D1F7_ZASCE</name>